<evidence type="ECO:0000313" key="2">
    <source>
        <dbReference type="Proteomes" id="UP000594263"/>
    </source>
</evidence>
<name>A0A7N1A949_KALFE</name>
<sequence length="91" mass="10298">MLKFGTDLLQATGHFSGNYLCDCYCLHGCCIVGHLRFKGLCCSSRYFSKLDEDVIVGTSRITLNSPVRYAFVLLVPRQVCPLWYFLVIVVL</sequence>
<proteinExistence type="predicted"/>
<protein>
    <submittedName>
        <fullName evidence="1">Uncharacterized protein</fullName>
    </submittedName>
</protein>
<keyword evidence="2" id="KW-1185">Reference proteome</keyword>
<dbReference type="Proteomes" id="UP000594263">
    <property type="component" value="Unplaced"/>
</dbReference>
<dbReference type="Gramene" id="Kaladp0748s0041.1.v1.1">
    <property type="protein sequence ID" value="Kaladp0748s0041.1.v1.1"/>
    <property type="gene ID" value="Kaladp0748s0041.v1.1"/>
</dbReference>
<dbReference type="AlphaFoldDB" id="A0A7N1A949"/>
<organism evidence="1 2">
    <name type="scientific">Kalanchoe fedtschenkoi</name>
    <name type="common">Lavender scallops</name>
    <name type="synonym">South American air plant</name>
    <dbReference type="NCBI Taxonomy" id="63787"/>
    <lineage>
        <taxon>Eukaryota</taxon>
        <taxon>Viridiplantae</taxon>
        <taxon>Streptophyta</taxon>
        <taxon>Embryophyta</taxon>
        <taxon>Tracheophyta</taxon>
        <taxon>Spermatophyta</taxon>
        <taxon>Magnoliopsida</taxon>
        <taxon>eudicotyledons</taxon>
        <taxon>Gunneridae</taxon>
        <taxon>Pentapetalae</taxon>
        <taxon>Saxifragales</taxon>
        <taxon>Crassulaceae</taxon>
        <taxon>Kalanchoe</taxon>
    </lineage>
</organism>
<evidence type="ECO:0000313" key="1">
    <source>
        <dbReference type="EnsemblPlants" id="Kaladp0748s0041.1.v1.1"/>
    </source>
</evidence>
<dbReference type="EnsemblPlants" id="Kaladp0748s0041.1.v1.1">
    <property type="protein sequence ID" value="Kaladp0748s0041.1.v1.1"/>
    <property type="gene ID" value="Kaladp0748s0041.v1.1"/>
</dbReference>
<accession>A0A7N1A949</accession>
<reference evidence="1" key="1">
    <citation type="submission" date="2021-01" db="UniProtKB">
        <authorList>
            <consortium name="EnsemblPlants"/>
        </authorList>
    </citation>
    <scope>IDENTIFICATION</scope>
</reference>